<evidence type="ECO:0000313" key="2">
    <source>
        <dbReference type="Proteomes" id="UP000316621"/>
    </source>
</evidence>
<dbReference type="Gramene" id="RZC70096">
    <property type="protein sequence ID" value="RZC70096"/>
    <property type="gene ID" value="C5167_033259"/>
</dbReference>
<organism evidence="1 2">
    <name type="scientific">Papaver somniferum</name>
    <name type="common">Opium poppy</name>
    <dbReference type="NCBI Taxonomy" id="3469"/>
    <lineage>
        <taxon>Eukaryota</taxon>
        <taxon>Viridiplantae</taxon>
        <taxon>Streptophyta</taxon>
        <taxon>Embryophyta</taxon>
        <taxon>Tracheophyta</taxon>
        <taxon>Spermatophyta</taxon>
        <taxon>Magnoliopsida</taxon>
        <taxon>Ranunculales</taxon>
        <taxon>Papaveraceae</taxon>
        <taxon>Papaveroideae</taxon>
        <taxon>Papaver</taxon>
    </lineage>
</organism>
<dbReference type="Proteomes" id="UP000316621">
    <property type="component" value="Chromosome 7"/>
</dbReference>
<sequence>MMNQLDKDAQREVDKQKDEKSIHFLKYLTELKFELEFNNVEQKITEFEELESEITCMKTDRVLRARHYTIYYKTLSGVEDQFNRLEIAFIKLLPKGEWYVEKIRKLELVRKEGARPERGGGI</sequence>
<keyword evidence="2" id="KW-1185">Reference proteome</keyword>
<dbReference type="EMBL" id="CM010721">
    <property type="protein sequence ID" value="RZC70096.1"/>
    <property type="molecule type" value="Genomic_DNA"/>
</dbReference>
<accession>A0A4Y7KBB2</accession>
<proteinExistence type="predicted"/>
<gene>
    <name evidence="1" type="ORF">C5167_033259</name>
</gene>
<reference evidence="1 2" key="1">
    <citation type="journal article" date="2018" name="Science">
        <title>The opium poppy genome and morphinan production.</title>
        <authorList>
            <person name="Guo L."/>
            <person name="Winzer T."/>
            <person name="Yang X."/>
            <person name="Li Y."/>
            <person name="Ning Z."/>
            <person name="He Z."/>
            <person name="Teodor R."/>
            <person name="Lu Y."/>
            <person name="Bowser T.A."/>
            <person name="Graham I.A."/>
            <person name="Ye K."/>
        </authorList>
    </citation>
    <scope>NUCLEOTIDE SEQUENCE [LARGE SCALE GENOMIC DNA]</scope>
    <source>
        <strain evidence="2">cv. HN1</strain>
        <tissue evidence="1">Leaves</tissue>
    </source>
</reference>
<dbReference type="AlphaFoldDB" id="A0A4Y7KBB2"/>
<evidence type="ECO:0000313" key="1">
    <source>
        <dbReference type="EMBL" id="RZC70096.1"/>
    </source>
</evidence>
<name>A0A4Y7KBB2_PAPSO</name>
<protein>
    <submittedName>
        <fullName evidence="1">Uncharacterized protein</fullName>
    </submittedName>
</protein>